<dbReference type="AlphaFoldDB" id="A0A504XS14"/>
<evidence type="ECO:0000313" key="2">
    <source>
        <dbReference type="Proteomes" id="UP000318447"/>
    </source>
</evidence>
<gene>
    <name evidence="1" type="ORF">CGC21_4405</name>
</gene>
<organism evidence="1 2">
    <name type="scientific">Leishmania donovani</name>
    <dbReference type="NCBI Taxonomy" id="5661"/>
    <lineage>
        <taxon>Eukaryota</taxon>
        <taxon>Discoba</taxon>
        <taxon>Euglenozoa</taxon>
        <taxon>Kinetoplastea</taxon>
        <taxon>Metakinetoplastina</taxon>
        <taxon>Trypanosomatida</taxon>
        <taxon>Trypanosomatidae</taxon>
        <taxon>Leishmaniinae</taxon>
        <taxon>Leishmania</taxon>
    </lineage>
</organism>
<sequence>MAVTSPTRYEARSIVDGKSPFLWRDESFYVRCDALEAFLKAAAEVRPCDCVPQFPVLPPLQGPWQLPAALSALSLPPGQLGDCGDSTTRRRRRLPSSPHACVVVAYSTKSTPK</sequence>
<proteinExistence type="predicted"/>
<evidence type="ECO:0000313" key="1">
    <source>
        <dbReference type="EMBL" id="TPP51782.1"/>
    </source>
</evidence>
<accession>A0A504XS14</accession>
<name>A0A504XS14_LEIDO</name>
<dbReference type="EMBL" id="RHLC01000030">
    <property type="protein sequence ID" value="TPP51782.1"/>
    <property type="molecule type" value="Genomic_DNA"/>
</dbReference>
<dbReference type="Proteomes" id="UP000318447">
    <property type="component" value="Unassembled WGS sequence"/>
</dbReference>
<protein>
    <submittedName>
        <fullName evidence="1">Uncharacterized protein</fullName>
    </submittedName>
</protein>
<reference evidence="2" key="1">
    <citation type="submission" date="2019-02" db="EMBL/GenBank/DDBJ databases">
        <title>FDA dAtabase for Regulatory Grade micrObial Sequences (FDA-ARGOS): Supporting development and validation of Infectious Disease Dx tests.</title>
        <authorList>
            <person name="Duncan R."/>
            <person name="Fisher C."/>
            <person name="Tallon L."/>
            <person name="Sadzewicz L."/>
            <person name="Sengamalay N."/>
            <person name="Ott S."/>
            <person name="Godinez A."/>
            <person name="Nagaraj S."/>
            <person name="Vavikolanu K."/>
            <person name="Nadendla S."/>
            <person name="Aluvathingal J."/>
            <person name="Sichtig H."/>
        </authorList>
    </citation>
    <scope>NUCLEOTIDE SEQUENCE [LARGE SCALE GENOMIC DNA]</scope>
    <source>
        <strain evidence="2">FDAARGOS_361</strain>
    </source>
</reference>
<comment type="caution">
    <text evidence="1">The sequence shown here is derived from an EMBL/GenBank/DDBJ whole genome shotgun (WGS) entry which is preliminary data.</text>
</comment>